<protein>
    <submittedName>
        <fullName evidence="1">14092_t:CDS:1</fullName>
    </submittedName>
</protein>
<evidence type="ECO:0000313" key="2">
    <source>
        <dbReference type="Proteomes" id="UP000789366"/>
    </source>
</evidence>
<feature type="non-terminal residue" evidence="1">
    <location>
        <position position="119"/>
    </location>
</feature>
<proteinExistence type="predicted"/>
<sequence>CRYEAVLISRLQTIKDPTLIIHGEEDEEILIQDDELIAREIPNARFYRIPNAGLIKGVRGCQPFTRTDSIASAKVQSKSIFFISDTRIVSKAQITMDIIALLRQTYGQQPNVSLEEFSK</sequence>
<gene>
    <name evidence="1" type="ORF">SPELUC_LOCUS11154</name>
</gene>
<evidence type="ECO:0000313" key="1">
    <source>
        <dbReference type="EMBL" id="CAG8698647.1"/>
    </source>
</evidence>
<reference evidence="1" key="1">
    <citation type="submission" date="2021-06" db="EMBL/GenBank/DDBJ databases">
        <authorList>
            <person name="Kallberg Y."/>
            <person name="Tangrot J."/>
            <person name="Rosling A."/>
        </authorList>
    </citation>
    <scope>NUCLEOTIDE SEQUENCE</scope>
    <source>
        <strain evidence="1">28 12/20/2015</strain>
    </source>
</reference>
<name>A0ACA9P9F3_9GLOM</name>
<accession>A0ACA9P9F3</accession>
<keyword evidence="2" id="KW-1185">Reference proteome</keyword>
<organism evidence="1 2">
    <name type="scientific">Cetraspora pellucida</name>
    <dbReference type="NCBI Taxonomy" id="1433469"/>
    <lineage>
        <taxon>Eukaryota</taxon>
        <taxon>Fungi</taxon>
        <taxon>Fungi incertae sedis</taxon>
        <taxon>Mucoromycota</taxon>
        <taxon>Glomeromycotina</taxon>
        <taxon>Glomeromycetes</taxon>
        <taxon>Diversisporales</taxon>
        <taxon>Gigasporaceae</taxon>
        <taxon>Cetraspora</taxon>
    </lineage>
</organism>
<comment type="caution">
    <text evidence="1">The sequence shown here is derived from an EMBL/GenBank/DDBJ whole genome shotgun (WGS) entry which is preliminary data.</text>
</comment>
<feature type="non-terminal residue" evidence="1">
    <location>
        <position position="1"/>
    </location>
</feature>
<dbReference type="Proteomes" id="UP000789366">
    <property type="component" value="Unassembled WGS sequence"/>
</dbReference>
<dbReference type="EMBL" id="CAJVPW010022751">
    <property type="protein sequence ID" value="CAG8698647.1"/>
    <property type="molecule type" value="Genomic_DNA"/>
</dbReference>